<accession>A0AAP0QL92</accession>
<evidence type="ECO:0000313" key="3">
    <source>
        <dbReference type="EMBL" id="KAK9198755.1"/>
    </source>
</evidence>
<dbReference type="EMBL" id="JBCGBO010000005">
    <property type="protein sequence ID" value="KAK9198755.1"/>
    <property type="molecule type" value="Genomic_DNA"/>
</dbReference>
<name>A0AAP0QL92_9ROSI</name>
<dbReference type="SUPFAM" id="SSF52540">
    <property type="entry name" value="P-loop containing nucleoside triphosphate hydrolases"/>
    <property type="match status" value="1"/>
</dbReference>
<feature type="signal peptide" evidence="1">
    <location>
        <begin position="1"/>
        <end position="16"/>
    </location>
</feature>
<dbReference type="Pfam" id="PF00004">
    <property type="entry name" value="AAA"/>
    <property type="match status" value="1"/>
</dbReference>
<dbReference type="Gene3D" id="3.40.50.300">
    <property type="entry name" value="P-loop containing nucleotide triphosphate hydrolases"/>
    <property type="match status" value="1"/>
</dbReference>
<dbReference type="GO" id="GO:0005829">
    <property type="term" value="C:cytosol"/>
    <property type="evidence" value="ECO:0007669"/>
    <property type="project" value="TreeGrafter"/>
</dbReference>
<dbReference type="PANTHER" id="PTHR23077:SF200">
    <property type="entry name" value="CELL DIVISION CONTROL PROTEIN 48 HOMOLOG E"/>
    <property type="match status" value="1"/>
</dbReference>
<feature type="chain" id="PRO_5043011682" description="ATPase AAA-type core domain-containing protein" evidence="1">
    <location>
        <begin position="17"/>
        <end position="194"/>
    </location>
</feature>
<feature type="domain" description="ATPase AAA-type core" evidence="2">
    <location>
        <begin position="19"/>
        <end position="79"/>
    </location>
</feature>
<dbReference type="GO" id="GO:0097352">
    <property type="term" value="P:autophagosome maturation"/>
    <property type="evidence" value="ECO:0007669"/>
    <property type="project" value="TreeGrafter"/>
</dbReference>
<keyword evidence="1" id="KW-0732">Signal</keyword>
<dbReference type="GO" id="GO:0030970">
    <property type="term" value="P:retrograde protein transport, ER to cytosol"/>
    <property type="evidence" value="ECO:0007669"/>
    <property type="project" value="TreeGrafter"/>
</dbReference>
<dbReference type="InterPro" id="IPR050168">
    <property type="entry name" value="AAA_ATPase_domain"/>
</dbReference>
<reference evidence="3 4" key="1">
    <citation type="submission" date="2024-05" db="EMBL/GenBank/DDBJ databases">
        <title>Haplotype-resolved chromosome-level genome assembly of Huyou (Citrus changshanensis).</title>
        <authorList>
            <person name="Miao C."/>
            <person name="Chen W."/>
            <person name="Wu Y."/>
            <person name="Wang L."/>
            <person name="Zhao S."/>
            <person name="Grierson D."/>
            <person name="Xu C."/>
            <person name="Chen K."/>
        </authorList>
    </citation>
    <scope>NUCLEOTIDE SEQUENCE [LARGE SCALE GENOMIC DNA]</scope>
    <source>
        <strain evidence="3">01-14</strain>
        <tissue evidence="3">Leaf</tissue>
    </source>
</reference>
<keyword evidence="4" id="KW-1185">Reference proteome</keyword>
<evidence type="ECO:0000256" key="1">
    <source>
        <dbReference type="SAM" id="SignalP"/>
    </source>
</evidence>
<dbReference type="GO" id="GO:0034098">
    <property type="term" value="C:VCP-NPL4-UFD1 AAA ATPase complex"/>
    <property type="evidence" value="ECO:0007669"/>
    <property type="project" value="TreeGrafter"/>
</dbReference>
<dbReference type="GO" id="GO:0016887">
    <property type="term" value="F:ATP hydrolysis activity"/>
    <property type="evidence" value="ECO:0007669"/>
    <property type="project" value="InterPro"/>
</dbReference>
<dbReference type="GO" id="GO:0005634">
    <property type="term" value="C:nucleus"/>
    <property type="evidence" value="ECO:0007669"/>
    <property type="project" value="TreeGrafter"/>
</dbReference>
<organism evidence="3 4">
    <name type="scientific">Citrus x changshan-huyou</name>
    <dbReference type="NCBI Taxonomy" id="2935761"/>
    <lineage>
        <taxon>Eukaryota</taxon>
        <taxon>Viridiplantae</taxon>
        <taxon>Streptophyta</taxon>
        <taxon>Embryophyta</taxon>
        <taxon>Tracheophyta</taxon>
        <taxon>Spermatophyta</taxon>
        <taxon>Magnoliopsida</taxon>
        <taxon>eudicotyledons</taxon>
        <taxon>Gunneridae</taxon>
        <taxon>Pentapetalae</taxon>
        <taxon>rosids</taxon>
        <taxon>malvids</taxon>
        <taxon>Sapindales</taxon>
        <taxon>Rutaceae</taxon>
        <taxon>Aurantioideae</taxon>
        <taxon>Citrus</taxon>
    </lineage>
</organism>
<dbReference type="Gene3D" id="1.10.8.60">
    <property type="match status" value="1"/>
</dbReference>
<comment type="caution">
    <text evidence="3">The sequence shown here is derived from an EMBL/GenBank/DDBJ whole genome shotgun (WGS) entry which is preliminary data.</text>
</comment>
<evidence type="ECO:0000313" key="4">
    <source>
        <dbReference type="Proteomes" id="UP001428341"/>
    </source>
</evidence>
<sequence>MLVCLLHVCSSSMSWSIVIQRGSGAGGAADRIPNQLLTEMDGLSAKKTIFVIGVTNRPDIIDPALLRPGRLDQLIYIPLPVEKSRLQIFKACLRKSLVSKDVDLENWPSLHKDLVGLILQKYVNEHARMQQEKKLRMILEGEKGNNLKLLKMKWLKLRGFGAEFRFCETAVAANNSIPVSSVTDGNGEDDNLYN</sequence>
<dbReference type="InterPro" id="IPR003959">
    <property type="entry name" value="ATPase_AAA_core"/>
</dbReference>
<dbReference type="AlphaFoldDB" id="A0AAP0QL92"/>
<dbReference type="Proteomes" id="UP001428341">
    <property type="component" value="Unassembled WGS sequence"/>
</dbReference>
<dbReference type="InterPro" id="IPR027417">
    <property type="entry name" value="P-loop_NTPase"/>
</dbReference>
<evidence type="ECO:0000259" key="2">
    <source>
        <dbReference type="Pfam" id="PF00004"/>
    </source>
</evidence>
<gene>
    <name evidence="3" type="ORF">WN944_013941</name>
</gene>
<dbReference type="GO" id="GO:0005524">
    <property type="term" value="F:ATP binding"/>
    <property type="evidence" value="ECO:0007669"/>
    <property type="project" value="InterPro"/>
</dbReference>
<dbReference type="GO" id="GO:0031593">
    <property type="term" value="F:polyubiquitin modification-dependent protein binding"/>
    <property type="evidence" value="ECO:0007669"/>
    <property type="project" value="TreeGrafter"/>
</dbReference>
<proteinExistence type="predicted"/>
<protein>
    <recommendedName>
        <fullName evidence="2">ATPase AAA-type core domain-containing protein</fullName>
    </recommendedName>
</protein>
<dbReference type="PANTHER" id="PTHR23077">
    <property type="entry name" value="AAA-FAMILY ATPASE"/>
    <property type="match status" value="1"/>
</dbReference>
<dbReference type="GO" id="GO:0051228">
    <property type="term" value="P:mitotic spindle disassembly"/>
    <property type="evidence" value="ECO:0007669"/>
    <property type="project" value="TreeGrafter"/>
</dbReference>